<protein>
    <recommendedName>
        <fullName evidence="2">DUF5641 domain-containing protein</fullName>
    </recommendedName>
</protein>
<dbReference type="Pfam" id="PF18701">
    <property type="entry name" value="DUF5641"/>
    <property type="match status" value="1"/>
</dbReference>
<name>A0A8J6HR84_TENMO</name>
<evidence type="ECO:0000313" key="4">
    <source>
        <dbReference type="Proteomes" id="UP000719412"/>
    </source>
</evidence>
<comment type="caution">
    <text evidence="3">The sequence shown here is derived from an EMBL/GenBank/DDBJ whole genome shotgun (WGS) entry which is preliminary data.</text>
</comment>
<evidence type="ECO:0000313" key="3">
    <source>
        <dbReference type="EMBL" id="KAH0818546.1"/>
    </source>
</evidence>
<dbReference type="InterPro" id="IPR040676">
    <property type="entry name" value="DUF5641"/>
</dbReference>
<dbReference type="AlphaFoldDB" id="A0A8J6HR84"/>
<dbReference type="Proteomes" id="UP000719412">
    <property type="component" value="Unassembled WGS sequence"/>
</dbReference>
<organism evidence="3 4">
    <name type="scientific">Tenebrio molitor</name>
    <name type="common">Yellow mealworm beetle</name>
    <dbReference type="NCBI Taxonomy" id="7067"/>
    <lineage>
        <taxon>Eukaryota</taxon>
        <taxon>Metazoa</taxon>
        <taxon>Ecdysozoa</taxon>
        <taxon>Arthropoda</taxon>
        <taxon>Hexapoda</taxon>
        <taxon>Insecta</taxon>
        <taxon>Pterygota</taxon>
        <taxon>Neoptera</taxon>
        <taxon>Endopterygota</taxon>
        <taxon>Coleoptera</taxon>
        <taxon>Polyphaga</taxon>
        <taxon>Cucujiformia</taxon>
        <taxon>Tenebrionidae</taxon>
        <taxon>Tenebrio</taxon>
    </lineage>
</organism>
<dbReference type="EMBL" id="JABDTM020017375">
    <property type="protein sequence ID" value="KAH0818546.1"/>
    <property type="molecule type" value="Genomic_DNA"/>
</dbReference>
<reference evidence="3" key="1">
    <citation type="journal article" date="2020" name="J Insects Food Feed">
        <title>The yellow mealworm (Tenebrio molitor) genome: a resource for the emerging insects as food and feed industry.</title>
        <authorList>
            <person name="Eriksson T."/>
            <person name="Andere A."/>
            <person name="Kelstrup H."/>
            <person name="Emery V."/>
            <person name="Picard C."/>
        </authorList>
    </citation>
    <scope>NUCLEOTIDE SEQUENCE</scope>
    <source>
        <strain evidence="3">Stoneville</strain>
        <tissue evidence="3">Whole head</tissue>
    </source>
</reference>
<feature type="domain" description="DUF5641" evidence="2">
    <location>
        <begin position="199"/>
        <end position="273"/>
    </location>
</feature>
<evidence type="ECO:0000259" key="2">
    <source>
        <dbReference type="Pfam" id="PF18701"/>
    </source>
</evidence>
<reference evidence="3" key="2">
    <citation type="submission" date="2021-08" db="EMBL/GenBank/DDBJ databases">
        <authorList>
            <person name="Eriksson T."/>
        </authorList>
    </citation>
    <scope>NUCLEOTIDE SEQUENCE</scope>
    <source>
        <strain evidence="3">Stoneville</strain>
        <tissue evidence="3">Whole head</tissue>
    </source>
</reference>
<evidence type="ECO:0000256" key="1">
    <source>
        <dbReference type="SAM" id="MobiDB-lite"/>
    </source>
</evidence>
<accession>A0A8J6HR84</accession>
<sequence length="283" mass="30061">MVLSRVIKKVLDFWARPRSCLWANLTLTRSGKEAFWGAAKNSCTSAMNNSGSSSGSPLNVGRYSSPRSTTVGTTLVTEVVLAGMASPQGPGAVGMSFVVVSSGRCTSTSFSTFADSIIWERARVTTPDTDIDLKNGGLRRLVGREPHVGRQSVTTGASGGQATTTVGTGDRCDVSYRSRLGDTDAVEKSCTYLLEGNQLGQLQQRNKWATSSAQKINIGSLVVLIEDNTPPLKWPLGRVVKLHPGKDGITRVVTIQTQGASTVKRAVRKLCVLPVDTSDSAAD</sequence>
<proteinExistence type="predicted"/>
<keyword evidence="4" id="KW-1185">Reference proteome</keyword>
<gene>
    <name evidence="3" type="ORF">GEV33_004246</name>
</gene>
<feature type="region of interest" description="Disordered" evidence="1">
    <location>
        <begin position="46"/>
        <end position="65"/>
    </location>
</feature>